<dbReference type="OrthoDB" id="355208at2"/>
<name>A0A1M6CEA5_9FIRM</name>
<dbReference type="InterPro" id="IPR012332">
    <property type="entry name" value="Autotransporter_pectin_lyase_C"/>
</dbReference>
<evidence type="ECO:0008006" key="5">
    <source>
        <dbReference type="Google" id="ProtNLM"/>
    </source>
</evidence>
<dbReference type="Gene3D" id="2.160.20.20">
    <property type="match status" value="1"/>
</dbReference>
<feature type="region of interest" description="Disordered" evidence="1">
    <location>
        <begin position="40"/>
        <end position="90"/>
    </location>
</feature>
<dbReference type="Proteomes" id="UP000191240">
    <property type="component" value="Unassembled WGS sequence"/>
</dbReference>
<accession>A0A1M6CEA5</accession>
<evidence type="ECO:0000256" key="2">
    <source>
        <dbReference type="SAM" id="SignalP"/>
    </source>
</evidence>
<evidence type="ECO:0000313" key="3">
    <source>
        <dbReference type="EMBL" id="SHI59359.1"/>
    </source>
</evidence>
<proteinExistence type="predicted"/>
<evidence type="ECO:0000256" key="1">
    <source>
        <dbReference type="SAM" id="MobiDB-lite"/>
    </source>
</evidence>
<protein>
    <recommendedName>
        <fullName evidence="5">Right handed beta helix region</fullName>
    </recommendedName>
</protein>
<feature type="chain" id="PRO_5013133217" description="Right handed beta helix region" evidence="2">
    <location>
        <begin position="29"/>
        <end position="490"/>
    </location>
</feature>
<dbReference type="RefSeq" id="WP_080325580.1">
    <property type="nucleotide sequence ID" value="NZ_FQYW01000008.1"/>
</dbReference>
<keyword evidence="2" id="KW-0732">Signal</keyword>
<evidence type="ECO:0000313" key="4">
    <source>
        <dbReference type="Proteomes" id="UP000191240"/>
    </source>
</evidence>
<feature type="signal peptide" evidence="2">
    <location>
        <begin position="1"/>
        <end position="28"/>
    </location>
</feature>
<reference evidence="3 4" key="1">
    <citation type="submission" date="2016-11" db="EMBL/GenBank/DDBJ databases">
        <authorList>
            <person name="Jaros S."/>
            <person name="Januszkiewicz K."/>
            <person name="Wedrychowicz H."/>
        </authorList>
    </citation>
    <scope>NUCLEOTIDE SEQUENCE [LARGE SCALE GENOMIC DNA]</scope>
    <source>
        <strain evidence="3 4">DSM 3074</strain>
    </source>
</reference>
<sequence length="490" mass="49926">MKKSKILACMLVTTIAIGGYGTINSAYAANADNTQVILASDQDRPAGPPPDGKPPMGPPPTGFVPHGAPPNGAPPNGMPGGFGGPGSMSEVKYSASTEITSATSQNDKTYSSDTAEKSALIISTADNVNITNPTITKAGDSDGRDNCSFYGQNATVLVKGGSTTTITGGTITSNASGANGVFSYGGNGGQNSAEGDGTKVIIRDTKITTSGGGSGGIMTTGGGITEAYNLHIITNGQSSAPIRSDRGGGKVLVDGGTYVSHGMGSPTIYSTADITVSNATLESTMSEGVCIEGLNSITLNNCDMTANNRGCNANATFNDMIMIYQSFSGDADSGTSFFNVNGGSLTNKNGHVFHVTNTNGVINLDGVKIINQDENNVLMSVCDDGWSGGSNIATVNAANQKLDGNILVGENSKLTLNIKDNSIFTGAISGNITNVKGETVSTNVGNVAVSLDNTSKWILTDDTNISSFTGNLSQITTNGHSLYVDGVKVL</sequence>
<feature type="compositionally biased region" description="Pro residues" evidence="1">
    <location>
        <begin position="46"/>
        <end position="77"/>
    </location>
</feature>
<gene>
    <name evidence="3" type="ORF">SAMN02745671_01068</name>
</gene>
<organism evidence="3 4">
    <name type="scientific">Anaerovibrio lipolyticus DSM 3074</name>
    <dbReference type="NCBI Taxonomy" id="1120997"/>
    <lineage>
        <taxon>Bacteria</taxon>
        <taxon>Bacillati</taxon>
        <taxon>Bacillota</taxon>
        <taxon>Negativicutes</taxon>
        <taxon>Selenomonadales</taxon>
        <taxon>Selenomonadaceae</taxon>
        <taxon>Anaerovibrio</taxon>
    </lineage>
</organism>
<dbReference type="AlphaFoldDB" id="A0A1M6CEA5"/>
<dbReference type="EMBL" id="FQYW01000008">
    <property type="protein sequence ID" value="SHI59359.1"/>
    <property type="molecule type" value="Genomic_DNA"/>
</dbReference>